<feature type="compositionally biased region" description="Basic and acidic residues" evidence="12">
    <location>
        <begin position="1"/>
        <end position="22"/>
    </location>
</feature>
<dbReference type="GO" id="GO:0005741">
    <property type="term" value="C:mitochondrial outer membrane"/>
    <property type="evidence" value="ECO:0007669"/>
    <property type="project" value="UniProtKB-SubCell"/>
</dbReference>
<evidence type="ECO:0000256" key="12">
    <source>
        <dbReference type="SAM" id="MobiDB-lite"/>
    </source>
</evidence>
<keyword evidence="6" id="KW-1000">Mitochondrion outer membrane</keyword>
<evidence type="ECO:0000256" key="3">
    <source>
        <dbReference type="ARBA" id="ARBA00022448"/>
    </source>
</evidence>
<proteinExistence type="inferred from homology"/>
<keyword evidence="5" id="KW-0677">Repeat</keyword>
<feature type="region of interest" description="Disordered" evidence="12">
    <location>
        <begin position="1"/>
        <end position="41"/>
    </location>
</feature>
<evidence type="ECO:0008006" key="15">
    <source>
        <dbReference type="Google" id="ProtNLM"/>
    </source>
</evidence>
<dbReference type="Proteomes" id="UP001186944">
    <property type="component" value="Unassembled WGS sequence"/>
</dbReference>
<protein>
    <recommendedName>
        <fullName evidence="15">Solute carrier family 25 member 46</fullName>
    </recommendedName>
</protein>
<dbReference type="PROSITE" id="PS50920">
    <property type="entry name" value="SOLCAR"/>
    <property type="match status" value="1"/>
</dbReference>
<organism evidence="13 14">
    <name type="scientific">Pinctada imbricata</name>
    <name type="common">Atlantic pearl-oyster</name>
    <name type="synonym">Pinctada martensii</name>
    <dbReference type="NCBI Taxonomy" id="66713"/>
    <lineage>
        <taxon>Eukaryota</taxon>
        <taxon>Metazoa</taxon>
        <taxon>Spiralia</taxon>
        <taxon>Lophotrochozoa</taxon>
        <taxon>Mollusca</taxon>
        <taxon>Bivalvia</taxon>
        <taxon>Autobranchia</taxon>
        <taxon>Pteriomorphia</taxon>
        <taxon>Pterioida</taxon>
        <taxon>Pterioidea</taxon>
        <taxon>Pteriidae</taxon>
        <taxon>Pinctada</taxon>
    </lineage>
</organism>
<accession>A0AA88Y7M6</accession>
<dbReference type="GO" id="GO:0090149">
    <property type="term" value="P:mitochondrial membrane fission"/>
    <property type="evidence" value="ECO:0007669"/>
    <property type="project" value="InterPro"/>
</dbReference>
<evidence type="ECO:0000313" key="13">
    <source>
        <dbReference type="EMBL" id="KAK3096970.1"/>
    </source>
</evidence>
<dbReference type="EMBL" id="VSWD01000007">
    <property type="protein sequence ID" value="KAK3096970.1"/>
    <property type="molecule type" value="Genomic_DNA"/>
</dbReference>
<dbReference type="InterPro" id="IPR018108">
    <property type="entry name" value="MCP_transmembrane"/>
</dbReference>
<keyword evidence="8" id="KW-0496">Mitochondrion</keyword>
<dbReference type="Pfam" id="PF00153">
    <property type="entry name" value="Mito_carr"/>
    <property type="match status" value="1"/>
</dbReference>
<comment type="similarity">
    <text evidence="2 11">Belongs to the mitochondrial carrier (TC 2.A.29) family.</text>
</comment>
<keyword evidence="14" id="KW-1185">Reference proteome</keyword>
<dbReference type="PANTHER" id="PTHR21252">
    <property type="entry name" value="TB1 PROTEIN-RELATED"/>
    <property type="match status" value="1"/>
</dbReference>
<feature type="repeat" description="Solcar" evidence="10">
    <location>
        <begin position="245"/>
        <end position="343"/>
    </location>
</feature>
<dbReference type="PANTHER" id="PTHR21252:SF2">
    <property type="entry name" value="MITOCHONDRIAL OUTER MEMBRANE PROTEIN SLC25A46"/>
    <property type="match status" value="1"/>
</dbReference>
<dbReference type="InterPro" id="IPR023395">
    <property type="entry name" value="MCP_dom_sf"/>
</dbReference>
<evidence type="ECO:0000256" key="9">
    <source>
        <dbReference type="ARBA" id="ARBA00023136"/>
    </source>
</evidence>
<evidence type="ECO:0000256" key="2">
    <source>
        <dbReference type="ARBA" id="ARBA00006375"/>
    </source>
</evidence>
<evidence type="ECO:0000256" key="1">
    <source>
        <dbReference type="ARBA" id="ARBA00004374"/>
    </source>
</evidence>
<dbReference type="Gene3D" id="1.50.40.10">
    <property type="entry name" value="Mitochondrial carrier domain"/>
    <property type="match status" value="1"/>
</dbReference>
<evidence type="ECO:0000256" key="4">
    <source>
        <dbReference type="ARBA" id="ARBA00022692"/>
    </source>
</evidence>
<evidence type="ECO:0000256" key="5">
    <source>
        <dbReference type="ARBA" id="ARBA00022737"/>
    </source>
</evidence>
<comment type="caution">
    <text evidence="13">The sequence shown here is derived from an EMBL/GenBank/DDBJ whole genome shotgun (WGS) entry which is preliminary data.</text>
</comment>
<evidence type="ECO:0000256" key="8">
    <source>
        <dbReference type="ARBA" id="ARBA00023128"/>
    </source>
</evidence>
<gene>
    <name evidence="13" type="ORF">FSP39_005259</name>
</gene>
<evidence type="ECO:0000256" key="10">
    <source>
        <dbReference type="PROSITE-ProRule" id="PRU00282"/>
    </source>
</evidence>
<comment type="subcellular location">
    <subcellularLocation>
        <location evidence="1">Mitochondrion outer membrane</location>
        <topology evidence="1">Multi-pass membrane protein</topology>
    </subcellularLocation>
</comment>
<keyword evidence="9 10" id="KW-0472">Membrane</keyword>
<evidence type="ECO:0000313" key="14">
    <source>
        <dbReference type="Proteomes" id="UP001186944"/>
    </source>
</evidence>
<evidence type="ECO:0000256" key="11">
    <source>
        <dbReference type="RuleBase" id="RU000488"/>
    </source>
</evidence>
<keyword evidence="3 11" id="KW-0813">Transport</keyword>
<evidence type="ECO:0000256" key="6">
    <source>
        <dbReference type="ARBA" id="ARBA00022787"/>
    </source>
</evidence>
<reference evidence="13" key="1">
    <citation type="submission" date="2019-08" db="EMBL/GenBank/DDBJ databases">
        <title>The improved chromosome-level genome for the pearl oyster Pinctada fucata martensii using PacBio sequencing and Hi-C.</title>
        <authorList>
            <person name="Zheng Z."/>
        </authorList>
    </citation>
    <scope>NUCLEOTIDE SEQUENCE</scope>
    <source>
        <strain evidence="13">ZZ-2019</strain>
        <tissue evidence="13">Adductor muscle</tissue>
    </source>
</reference>
<dbReference type="InterPro" id="IPR039158">
    <property type="entry name" value="SLC25A46"/>
</dbReference>
<name>A0AA88Y7M6_PINIB</name>
<evidence type="ECO:0000256" key="7">
    <source>
        <dbReference type="ARBA" id="ARBA00022989"/>
    </source>
</evidence>
<keyword evidence="4 10" id="KW-0812">Transmembrane</keyword>
<keyword evidence="7" id="KW-1133">Transmembrane helix</keyword>
<dbReference type="SUPFAM" id="SSF103506">
    <property type="entry name" value="Mitochondrial carrier"/>
    <property type="match status" value="1"/>
</dbReference>
<sequence length="371" mass="41817">MSDRTFRRPRENRGSPRYKDDSFVIPQTPTNIGAIPKQKTGMPQSRMVPYHILHPGPCPSQPGETPDVETDYNREKAPCNGFTTLWKGLLSVLLSKGILMVNETVISEFTPLPKEINRHSSIRKHGEHLLLKGLSFIFATPFLASSLIETVQAEVSSEKPGAFDFIKEGVHRVMGWGMPQTTRLLPIYSLVLPTAIFGVSHYVISQIARYTVMSSIQLEEQEKRDTSTSVDGIEQKKSMFDTLFPEMLANFIGNMLADGMLYPLETVLHRLYIQGTRTIIDNTDTGTDVIPISTSYEGVFDCFRGIVVEEGMSGFYKGFGALILQYAIQAAILRLSKYLFEKISQELYPEKPSNQHRQSNPNIMVRFNDLK</sequence>
<dbReference type="AlphaFoldDB" id="A0AA88Y7M6"/>